<feature type="transmembrane region" description="Helical" evidence="1">
    <location>
        <begin position="33"/>
        <end position="55"/>
    </location>
</feature>
<dbReference type="InterPro" id="IPR045339">
    <property type="entry name" value="DUF6534"/>
</dbReference>
<keyword evidence="1" id="KW-0812">Transmembrane</keyword>
<dbReference type="AlphaFoldDB" id="A0A0W0FV13"/>
<feature type="domain" description="DUF6534" evidence="2">
    <location>
        <begin position="154"/>
        <end position="274"/>
    </location>
</feature>
<gene>
    <name evidence="3" type="ORF">WG66_7225</name>
</gene>
<feature type="transmembrane region" description="Helical" evidence="1">
    <location>
        <begin position="225"/>
        <end position="246"/>
    </location>
</feature>
<name>A0A0W0FV13_MONRR</name>
<dbReference type="Pfam" id="PF20152">
    <property type="entry name" value="DUF6534"/>
    <property type="match status" value="1"/>
</dbReference>
<reference evidence="3 4" key="1">
    <citation type="submission" date="2015-12" db="EMBL/GenBank/DDBJ databases">
        <title>Draft genome sequence of Moniliophthora roreri, the causal agent of frosty pod rot of cacao.</title>
        <authorList>
            <person name="Aime M.C."/>
            <person name="Diaz-Valderrama J.R."/>
            <person name="Kijpornyongpan T."/>
            <person name="Phillips-Mora W."/>
        </authorList>
    </citation>
    <scope>NUCLEOTIDE SEQUENCE [LARGE SCALE GENOMIC DNA]</scope>
    <source>
        <strain evidence="3 4">MCA 2952</strain>
    </source>
</reference>
<keyword evidence="1" id="KW-0472">Membrane</keyword>
<evidence type="ECO:0000313" key="3">
    <source>
        <dbReference type="EMBL" id="KTB40201.1"/>
    </source>
</evidence>
<evidence type="ECO:0000313" key="4">
    <source>
        <dbReference type="Proteomes" id="UP000054988"/>
    </source>
</evidence>
<dbReference type="EMBL" id="LATX01001598">
    <property type="protein sequence ID" value="KTB40201.1"/>
    <property type="molecule type" value="Genomic_DNA"/>
</dbReference>
<dbReference type="Proteomes" id="UP000054988">
    <property type="component" value="Unassembled WGS sequence"/>
</dbReference>
<comment type="caution">
    <text evidence="3">The sequence shown here is derived from an EMBL/GenBank/DDBJ whole genome shotgun (WGS) entry which is preliminary data.</text>
</comment>
<evidence type="ECO:0000259" key="2">
    <source>
        <dbReference type="Pfam" id="PF20152"/>
    </source>
</evidence>
<protein>
    <recommendedName>
        <fullName evidence="2">DUF6534 domain-containing protein</fullName>
    </recommendedName>
</protein>
<dbReference type="PANTHER" id="PTHR40465">
    <property type="entry name" value="CHROMOSOME 1, WHOLE GENOME SHOTGUN SEQUENCE"/>
    <property type="match status" value="1"/>
</dbReference>
<sequence length="347" mass="38890">MLIGGFLAILLFGVSVTQTYIYWNAYKDKDRWIIKYFVLLLFVADVLHCVFIVVYLYDAVIKHFGDVASVATMNWLFNTEPAFSGMIGGMVQAFFGWRVKVLTGSWILFIIIQLCSAIVFLMGIAAAIACGIAKSFDSLHKFQVVVIIWLVCATLADVIITTTLVTYLVGLHFLVVPTCPDCYRGRGNIKLASNILIRILTRLFDASFDQFLSALYPMLRRHFQVTIQTGLITALWALADLLSYLLSNTGMHLTFNYVLPKLYINSLLSSLNSRGGWKFDESASTSTKHSQNDINFRCWGGQSENIVRLSTSRPEVFIHVESQETVDHSGKGDQTILADESRISSFA</sequence>
<keyword evidence="1" id="KW-1133">Transmembrane helix</keyword>
<feature type="transmembrane region" description="Helical" evidence="1">
    <location>
        <begin position="144"/>
        <end position="168"/>
    </location>
</feature>
<evidence type="ECO:0000256" key="1">
    <source>
        <dbReference type="SAM" id="Phobius"/>
    </source>
</evidence>
<accession>A0A0W0FV13</accession>
<organism evidence="3 4">
    <name type="scientific">Moniliophthora roreri</name>
    <name type="common">Frosty pod rot fungus</name>
    <name type="synonym">Monilia roreri</name>
    <dbReference type="NCBI Taxonomy" id="221103"/>
    <lineage>
        <taxon>Eukaryota</taxon>
        <taxon>Fungi</taxon>
        <taxon>Dikarya</taxon>
        <taxon>Basidiomycota</taxon>
        <taxon>Agaricomycotina</taxon>
        <taxon>Agaricomycetes</taxon>
        <taxon>Agaricomycetidae</taxon>
        <taxon>Agaricales</taxon>
        <taxon>Marasmiineae</taxon>
        <taxon>Marasmiaceae</taxon>
        <taxon>Moniliophthora</taxon>
    </lineage>
</organism>
<proteinExistence type="predicted"/>
<feature type="transmembrane region" description="Helical" evidence="1">
    <location>
        <begin position="107"/>
        <end position="132"/>
    </location>
</feature>
<dbReference type="PANTHER" id="PTHR40465:SF1">
    <property type="entry name" value="DUF6534 DOMAIN-CONTAINING PROTEIN"/>
    <property type="match status" value="1"/>
</dbReference>